<dbReference type="CDD" id="cd07139">
    <property type="entry name" value="ALDH_AldA-Rv0768"/>
    <property type="match status" value="1"/>
</dbReference>
<dbReference type="InterPro" id="IPR016161">
    <property type="entry name" value="Ald_DH/histidinol_DH"/>
</dbReference>
<dbReference type="PROSITE" id="PS00070">
    <property type="entry name" value="ALDEHYDE_DEHYDR_CYS"/>
    <property type="match status" value="1"/>
</dbReference>
<dbReference type="SUPFAM" id="SSF53720">
    <property type="entry name" value="ALDH-like"/>
    <property type="match status" value="1"/>
</dbReference>
<keyword evidence="2 6" id="KW-0560">Oxidoreductase</keyword>
<dbReference type="AlphaFoldDB" id="A0A0S4R161"/>
<comment type="similarity">
    <text evidence="1 6">Belongs to the aldehyde dehydrogenase family.</text>
</comment>
<dbReference type="PANTHER" id="PTHR42804">
    <property type="entry name" value="ALDEHYDE DEHYDROGENASE"/>
    <property type="match status" value="1"/>
</dbReference>
<keyword evidence="9" id="KW-1185">Reference proteome</keyword>
<evidence type="ECO:0000256" key="4">
    <source>
        <dbReference type="ARBA" id="ARBA00049194"/>
    </source>
</evidence>
<dbReference type="InterPro" id="IPR015590">
    <property type="entry name" value="Aldehyde_DH_dom"/>
</dbReference>
<dbReference type="Gene3D" id="3.40.605.10">
    <property type="entry name" value="Aldehyde Dehydrogenase, Chain A, domain 1"/>
    <property type="match status" value="1"/>
</dbReference>
<dbReference type="InterPro" id="IPR016160">
    <property type="entry name" value="Ald_DH_CS_CYS"/>
</dbReference>
<dbReference type="PANTHER" id="PTHR42804:SF1">
    <property type="entry name" value="ALDEHYDE DEHYDROGENASE-RELATED"/>
    <property type="match status" value="1"/>
</dbReference>
<dbReference type="Gene3D" id="3.40.309.10">
    <property type="entry name" value="Aldehyde Dehydrogenase, Chain A, domain 2"/>
    <property type="match status" value="1"/>
</dbReference>
<name>A0A0S4R161_9ACTN</name>
<organism evidence="8 9">
    <name type="scientific">Parafrankia irregularis</name>
    <dbReference type="NCBI Taxonomy" id="795642"/>
    <lineage>
        <taxon>Bacteria</taxon>
        <taxon>Bacillati</taxon>
        <taxon>Actinomycetota</taxon>
        <taxon>Actinomycetes</taxon>
        <taxon>Frankiales</taxon>
        <taxon>Frankiaceae</taxon>
        <taxon>Parafrankia</taxon>
    </lineage>
</organism>
<proteinExistence type="inferred from homology"/>
<dbReference type="Proteomes" id="UP000198802">
    <property type="component" value="Unassembled WGS sequence"/>
</dbReference>
<feature type="active site" evidence="5">
    <location>
        <position position="253"/>
    </location>
</feature>
<evidence type="ECO:0000256" key="2">
    <source>
        <dbReference type="ARBA" id="ARBA00023002"/>
    </source>
</evidence>
<evidence type="ECO:0000313" key="8">
    <source>
        <dbReference type="EMBL" id="CUU60522.1"/>
    </source>
</evidence>
<evidence type="ECO:0000256" key="6">
    <source>
        <dbReference type="RuleBase" id="RU003345"/>
    </source>
</evidence>
<gene>
    <name evidence="8" type="ORF">Ga0074812_14141</name>
</gene>
<reference evidence="9" key="1">
    <citation type="submission" date="2015-11" db="EMBL/GenBank/DDBJ databases">
        <authorList>
            <person name="Varghese N."/>
        </authorList>
    </citation>
    <scope>NUCLEOTIDE SEQUENCE [LARGE SCALE GENOMIC DNA]</scope>
    <source>
        <strain evidence="9">DSM 45899</strain>
    </source>
</reference>
<dbReference type="InterPro" id="IPR016163">
    <property type="entry name" value="Ald_DH_C"/>
</dbReference>
<dbReference type="InterPro" id="IPR016162">
    <property type="entry name" value="Ald_DH_N"/>
</dbReference>
<evidence type="ECO:0000256" key="1">
    <source>
        <dbReference type="ARBA" id="ARBA00009986"/>
    </source>
</evidence>
<dbReference type="InterPro" id="IPR029510">
    <property type="entry name" value="Ald_DH_CS_GLU"/>
</dbReference>
<dbReference type="FunFam" id="3.40.309.10:FF:000009">
    <property type="entry name" value="Aldehyde dehydrogenase A"/>
    <property type="match status" value="1"/>
</dbReference>
<dbReference type="EMBL" id="FAOZ01000041">
    <property type="protein sequence ID" value="CUU60522.1"/>
    <property type="molecule type" value="Genomic_DNA"/>
</dbReference>
<evidence type="ECO:0000256" key="5">
    <source>
        <dbReference type="PROSITE-ProRule" id="PRU10007"/>
    </source>
</evidence>
<evidence type="ECO:0000259" key="7">
    <source>
        <dbReference type="Pfam" id="PF00171"/>
    </source>
</evidence>
<dbReference type="Pfam" id="PF00171">
    <property type="entry name" value="Aldedh"/>
    <property type="match status" value="1"/>
</dbReference>
<protein>
    <recommendedName>
        <fullName evidence="3">aldehyde dehydrogenase (NAD(+))</fullName>
        <ecNumber evidence="3">1.2.1.3</ecNumber>
    </recommendedName>
</protein>
<dbReference type="RefSeq" id="WP_091285583.1">
    <property type="nucleotide sequence ID" value="NZ_FAOZ01000041.1"/>
</dbReference>
<accession>A0A0S4R161</accession>
<dbReference type="GO" id="GO:0004029">
    <property type="term" value="F:aldehyde dehydrogenase (NAD+) activity"/>
    <property type="evidence" value="ECO:0007669"/>
    <property type="project" value="UniProtKB-EC"/>
</dbReference>
<feature type="domain" description="Aldehyde dehydrogenase" evidence="7">
    <location>
        <begin position="16"/>
        <end position="478"/>
    </location>
</feature>
<dbReference type="PROSITE" id="PS00687">
    <property type="entry name" value="ALDEHYDE_DEHYDR_GLU"/>
    <property type="match status" value="1"/>
</dbReference>
<dbReference type="EC" id="1.2.1.3" evidence="3"/>
<evidence type="ECO:0000313" key="9">
    <source>
        <dbReference type="Proteomes" id="UP000198802"/>
    </source>
</evidence>
<sequence length="483" mass="49759">MTTVIERDQLLVGGVWRQPAGSGRIEVHSPHDGHLVATVPEATRADADAAIAAASAALAGSIWSPGAGKERAELIRKVSAGLQARAEELAGIITDEMGSPAAFSLFGQAIGSAMVIEGFADVAESFPFEQERPGLMGRCLIQKVPVGVAVGIVPWNVPIFLSCMKLGAALAAGAPIILKPPPEAPASSFLLAEVLLAADVPPGLVSILPGGAELGRYLVGHPGVDKVSFTGSSAAGRTVGATCGELMKRVTLELGGKSAGVILDDADLATVVPQLLDSGLQNNGQVCAAQSRILVPASRYDEVIDALADHIRGLTVGDPSDMATAIGPLVSARQRDRVEGYLADGRASSARLVVGGGRPAGLDAGHYVEPTLFADVDNASRIAREEIFGPVVTAIRYHDDDEAVAIANDSDYGLSGSVWTADVARGVALASRIRTGTCAVNSVAIVEPRSPFGGFRQSGVGREMGPEGVEAYLETRTVVLPFG</sequence>
<comment type="catalytic activity">
    <reaction evidence="4">
        <text>an aldehyde + NAD(+) + H2O = a carboxylate + NADH + 2 H(+)</text>
        <dbReference type="Rhea" id="RHEA:16185"/>
        <dbReference type="ChEBI" id="CHEBI:15377"/>
        <dbReference type="ChEBI" id="CHEBI:15378"/>
        <dbReference type="ChEBI" id="CHEBI:17478"/>
        <dbReference type="ChEBI" id="CHEBI:29067"/>
        <dbReference type="ChEBI" id="CHEBI:57540"/>
        <dbReference type="ChEBI" id="CHEBI:57945"/>
        <dbReference type="EC" id="1.2.1.3"/>
    </reaction>
</comment>
<evidence type="ECO:0000256" key="3">
    <source>
        <dbReference type="ARBA" id="ARBA00024226"/>
    </source>
</evidence>